<sequence length="95" mass="11183">MAFPTLYNMCRFQIIDSMKAGQWNQCQENPFKRVPPKIVDNLREFIFSLNFRQLPNGEALQLLFTSHRLKKLDLLCFIVDSGETFSQMIRMLPVI</sequence>
<reference evidence="1 2" key="1">
    <citation type="submission" date="2021-06" db="EMBL/GenBank/DDBJ databases">
        <title>Caerostris extrusa draft genome.</title>
        <authorList>
            <person name="Kono N."/>
            <person name="Arakawa K."/>
        </authorList>
    </citation>
    <scope>NUCLEOTIDE SEQUENCE [LARGE SCALE GENOMIC DNA]</scope>
</reference>
<evidence type="ECO:0000313" key="2">
    <source>
        <dbReference type="Proteomes" id="UP001054945"/>
    </source>
</evidence>
<comment type="caution">
    <text evidence="1">The sequence shown here is derived from an EMBL/GenBank/DDBJ whole genome shotgun (WGS) entry which is preliminary data.</text>
</comment>
<dbReference type="AlphaFoldDB" id="A0AAV4TM10"/>
<dbReference type="EMBL" id="BPLR01011319">
    <property type="protein sequence ID" value="GIY45792.1"/>
    <property type="molecule type" value="Genomic_DNA"/>
</dbReference>
<proteinExistence type="predicted"/>
<name>A0AAV4TM10_CAEEX</name>
<dbReference type="Proteomes" id="UP001054945">
    <property type="component" value="Unassembled WGS sequence"/>
</dbReference>
<keyword evidence="2" id="KW-1185">Reference proteome</keyword>
<accession>A0AAV4TM10</accession>
<gene>
    <name evidence="1" type="ORF">CEXT_749101</name>
</gene>
<protein>
    <submittedName>
        <fullName evidence="1">Uncharacterized protein</fullName>
    </submittedName>
</protein>
<evidence type="ECO:0000313" key="1">
    <source>
        <dbReference type="EMBL" id="GIY45792.1"/>
    </source>
</evidence>
<organism evidence="1 2">
    <name type="scientific">Caerostris extrusa</name>
    <name type="common">Bark spider</name>
    <name type="synonym">Caerostris bankana</name>
    <dbReference type="NCBI Taxonomy" id="172846"/>
    <lineage>
        <taxon>Eukaryota</taxon>
        <taxon>Metazoa</taxon>
        <taxon>Ecdysozoa</taxon>
        <taxon>Arthropoda</taxon>
        <taxon>Chelicerata</taxon>
        <taxon>Arachnida</taxon>
        <taxon>Araneae</taxon>
        <taxon>Araneomorphae</taxon>
        <taxon>Entelegynae</taxon>
        <taxon>Araneoidea</taxon>
        <taxon>Araneidae</taxon>
        <taxon>Caerostris</taxon>
    </lineage>
</organism>